<gene>
    <name evidence="2" type="ORF">PUNSTDRAFT_146032</name>
</gene>
<dbReference type="GeneID" id="18881566"/>
<sequence>MLGQAETATYLEQCGDELVAIEEVLSAYVIWKFLKGHSCPHVLQKLHYLCIYLRVTGRTRVLSFGRDVFKVIALEVAAGGGRLGVAPVTSPVGKEIWNRIRREVSKSARQQRLVSTDAEYGGPAPAILLVTPRQLPLVVPPTFRHVFDPMMRRNGIGQTIDPEGLEHARATTTERWFRSRPQFGNTDAPDYTSDVGTLPRYHSQQSRADESGSLPPDYASRASFGEVSLLETPPMTAEERALIRAGLEDVARVLDIAPTDVRFSSAA</sequence>
<proteinExistence type="predicted"/>
<keyword evidence="3" id="KW-1185">Reference proteome</keyword>
<protein>
    <submittedName>
        <fullName evidence="2">Uncharacterized protein</fullName>
    </submittedName>
</protein>
<organism evidence="2 3">
    <name type="scientific">Punctularia strigosozonata (strain HHB-11173)</name>
    <name type="common">White-rot fungus</name>
    <dbReference type="NCBI Taxonomy" id="741275"/>
    <lineage>
        <taxon>Eukaryota</taxon>
        <taxon>Fungi</taxon>
        <taxon>Dikarya</taxon>
        <taxon>Basidiomycota</taxon>
        <taxon>Agaricomycotina</taxon>
        <taxon>Agaricomycetes</taxon>
        <taxon>Corticiales</taxon>
        <taxon>Punctulariaceae</taxon>
        <taxon>Punctularia</taxon>
    </lineage>
</organism>
<accession>R7S4H0</accession>
<dbReference type="eggNOG" id="ENOG502R1CR">
    <property type="taxonomic scope" value="Eukaryota"/>
</dbReference>
<dbReference type="EMBL" id="JH687551">
    <property type="protein sequence ID" value="EIN05128.1"/>
    <property type="molecule type" value="Genomic_DNA"/>
</dbReference>
<dbReference type="AlphaFoldDB" id="R7S4H0"/>
<evidence type="ECO:0000313" key="2">
    <source>
        <dbReference type="EMBL" id="EIN05128.1"/>
    </source>
</evidence>
<dbReference type="OrthoDB" id="3029958at2759"/>
<evidence type="ECO:0000313" key="3">
    <source>
        <dbReference type="Proteomes" id="UP000054196"/>
    </source>
</evidence>
<dbReference type="KEGG" id="psq:PUNSTDRAFT_146032"/>
<feature type="region of interest" description="Disordered" evidence="1">
    <location>
        <begin position="180"/>
        <end position="218"/>
    </location>
</feature>
<reference evidence="3" key="1">
    <citation type="journal article" date="2012" name="Science">
        <title>The Paleozoic origin of enzymatic lignin decomposition reconstructed from 31 fungal genomes.</title>
        <authorList>
            <person name="Floudas D."/>
            <person name="Binder M."/>
            <person name="Riley R."/>
            <person name="Barry K."/>
            <person name="Blanchette R.A."/>
            <person name="Henrissat B."/>
            <person name="Martinez A.T."/>
            <person name="Otillar R."/>
            <person name="Spatafora J.W."/>
            <person name="Yadav J.S."/>
            <person name="Aerts A."/>
            <person name="Benoit I."/>
            <person name="Boyd A."/>
            <person name="Carlson A."/>
            <person name="Copeland A."/>
            <person name="Coutinho P.M."/>
            <person name="de Vries R.P."/>
            <person name="Ferreira P."/>
            <person name="Findley K."/>
            <person name="Foster B."/>
            <person name="Gaskell J."/>
            <person name="Glotzer D."/>
            <person name="Gorecki P."/>
            <person name="Heitman J."/>
            <person name="Hesse C."/>
            <person name="Hori C."/>
            <person name="Igarashi K."/>
            <person name="Jurgens J.A."/>
            <person name="Kallen N."/>
            <person name="Kersten P."/>
            <person name="Kohler A."/>
            <person name="Kuees U."/>
            <person name="Kumar T.K.A."/>
            <person name="Kuo A."/>
            <person name="LaButti K."/>
            <person name="Larrondo L.F."/>
            <person name="Lindquist E."/>
            <person name="Ling A."/>
            <person name="Lombard V."/>
            <person name="Lucas S."/>
            <person name="Lundell T."/>
            <person name="Martin R."/>
            <person name="McLaughlin D.J."/>
            <person name="Morgenstern I."/>
            <person name="Morin E."/>
            <person name="Murat C."/>
            <person name="Nagy L.G."/>
            <person name="Nolan M."/>
            <person name="Ohm R.A."/>
            <person name="Patyshakuliyeva A."/>
            <person name="Rokas A."/>
            <person name="Ruiz-Duenas F.J."/>
            <person name="Sabat G."/>
            <person name="Salamov A."/>
            <person name="Samejima M."/>
            <person name="Schmutz J."/>
            <person name="Slot J.C."/>
            <person name="St John F."/>
            <person name="Stenlid J."/>
            <person name="Sun H."/>
            <person name="Sun S."/>
            <person name="Syed K."/>
            <person name="Tsang A."/>
            <person name="Wiebenga A."/>
            <person name="Young D."/>
            <person name="Pisabarro A."/>
            <person name="Eastwood D.C."/>
            <person name="Martin F."/>
            <person name="Cullen D."/>
            <person name="Grigoriev I.V."/>
            <person name="Hibbett D.S."/>
        </authorList>
    </citation>
    <scope>NUCLEOTIDE SEQUENCE [LARGE SCALE GENOMIC DNA]</scope>
    <source>
        <strain evidence="3">HHB-11173 SS5</strain>
    </source>
</reference>
<evidence type="ECO:0000256" key="1">
    <source>
        <dbReference type="SAM" id="MobiDB-lite"/>
    </source>
</evidence>
<name>R7S4H0_PUNST</name>
<dbReference type="Proteomes" id="UP000054196">
    <property type="component" value="Unassembled WGS sequence"/>
</dbReference>
<dbReference type="HOGENOM" id="CLU_1042592_0_0_1"/>
<dbReference type="RefSeq" id="XP_007387531.1">
    <property type="nucleotide sequence ID" value="XM_007387469.1"/>
</dbReference>